<evidence type="ECO:0000256" key="1">
    <source>
        <dbReference type="SAM" id="MobiDB-lite"/>
    </source>
</evidence>
<comment type="caution">
    <text evidence="2">The sequence shown here is derived from an EMBL/GenBank/DDBJ whole genome shotgun (WGS) entry which is preliminary data.</text>
</comment>
<dbReference type="AlphaFoldDB" id="A0AAV4UQZ8"/>
<keyword evidence="3" id="KW-1185">Reference proteome</keyword>
<dbReference type="Proteomes" id="UP001054945">
    <property type="component" value="Unassembled WGS sequence"/>
</dbReference>
<sequence length="128" mass="14667">MCHVHVNLDENCDKFEFQLGKKEWNGMECFVRRRAFCLSGLRLFWTQSFNCRNDLRDSCYAKVGKARQMKQPLNWSKATAEEDLPPPTAISKKKETSKGRRGMGISTANLRIDDLEQTPLGMVAPLID</sequence>
<dbReference type="EMBL" id="BPLR01013306">
    <property type="protein sequence ID" value="GIY60306.1"/>
    <property type="molecule type" value="Genomic_DNA"/>
</dbReference>
<accession>A0AAV4UQZ8</accession>
<name>A0AAV4UQZ8_CAEEX</name>
<evidence type="ECO:0000313" key="3">
    <source>
        <dbReference type="Proteomes" id="UP001054945"/>
    </source>
</evidence>
<feature type="region of interest" description="Disordered" evidence="1">
    <location>
        <begin position="72"/>
        <end position="105"/>
    </location>
</feature>
<evidence type="ECO:0000313" key="2">
    <source>
        <dbReference type="EMBL" id="GIY60306.1"/>
    </source>
</evidence>
<reference evidence="2 3" key="1">
    <citation type="submission" date="2021-06" db="EMBL/GenBank/DDBJ databases">
        <title>Caerostris extrusa draft genome.</title>
        <authorList>
            <person name="Kono N."/>
            <person name="Arakawa K."/>
        </authorList>
    </citation>
    <scope>NUCLEOTIDE SEQUENCE [LARGE SCALE GENOMIC DNA]</scope>
</reference>
<gene>
    <name evidence="2" type="ORF">CEXT_53421</name>
</gene>
<organism evidence="2 3">
    <name type="scientific">Caerostris extrusa</name>
    <name type="common">Bark spider</name>
    <name type="synonym">Caerostris bankana</name>
    <dbReference type="NCBI Taxonomy" id="172846"/>
    <lineage>
        <taxon>Eukaryota</taxon>
        <taxon>Metazoa</taxon>
        <taxon>Ecdysozoa</taxon>
        <taxon>Arthropoda</taxon>
        <taxon>Chelicerata</taxon>
        <taxon>Arachnida</taxon>
        <taxon>Araneae</taxon>
        <taxon>Araneomorphae</taxon>
        <taxon>Entelegynae</taxon>
        <taxon>Araneoidea</taxon>
        <taxon>Araneidae</taxon>
        <taxon>Caerostris</taxon>
    </lineage>
</organism>
<proteinExistence type="predicted"/>
<protein>
    <submittedName>
        <fullName evidence="2">Uncharacterized protein</fullName>
    </submittedName>
</protein>